<organism evidence="5 6">
    <name type="scientific">Halorientalis regularis</name>
    <dbReference type="NCBI Taxonomy" id="660518"/>
    <lineage>
        <taxon>Archaea</taxon>
        <taxon>Methanobacteriati</taxon>
        <taxon>Methanobacteriota</taxon>
        <taxon>Stenosarchaea group</taxon>
        <taxon>Halobacteria</taxon>
        <taxon>Halobacteriales</taxon>
        <taxon>Haloarculaceae</taxon>
        <taxon>Halorientalis</taxon>
    </lineage>
</organism>
<keyword evidence="6" id="KW-1185">Reference proteome</keyword>
<dbReference type="OrthoDB" id="198846at2157"/>
<dbReference type="AlphaFoldDB" id="A0A1G7SMN6"/>
<dbReference type="PANTHER" id="PTHR34236:SF1">
    <property type="entry name" value="DIMETHYL SULFOXIDE REDUCTASE TRANSCRIPTIONAL ACTIVATOR"/>
    <property type="match status" value="1"/>
</dbReference>
<dbReference type="Pfam" id="PF24281">
    <property type="entry name" value="HVO_2928_N"/>
    <property type="match status" value="1"/>
</dbReference>
<dbReference type="PANTHER" id="PTHR34236">
    <property type="entry name" value="DIMETHYL SULFOXIDE REDUCTASE TRANSCRIPTIONAL ACTIVATOR"/>
    <property type="match status" value="1"/>
</dbReference>
<proteinExistence type="predicted"/>
<protein>
    <submittedName>
        <fullName evidence="5">HTH DNA binding domain-containing protein</fullName>
    </submittedName>
</protein>
<dbReference type="EMBL" id="FNBK01000019">
    <property type="protein sequence ID" value="SDG24283.1"/>
    <property type="molecule type" value="Genomic_DNA"/>
</dbReference>
<name>A0A1G7SMN6_9EURY</name>
<evidence type="ECO:0000313" key="6">
    <source>
        <dbReference type="Proteomes" id="UP000199076"/>
    </source>
</evidence>
<dbReference type="RefSeq" id="WP_092695070.1">
    <property type="nucleotide sequence ID" value="NZ_FNBK01000019.1"/>
</dbReference>
<dbReference type="Pfam" id="PF04967">
    <property type="entry name" value="HTH_10"/>
    <property type="match status" value="1"/>
</dbReference>
<sequence length="241" mass="27552">MRELTFGIEYEMNADPVMDVFIEYPDVIAHSLDGCVTEDHFWRVERITGPTTALNRIEELRLDDSICGESITETDCSATRHHDVLKRTNNERVLYTYLEGISGCESVHTLAGRYLPPGLIFETHRQEDRHDWRILMRSDEKVGMLYDSLGAALRSQLTFRMGHLRDAEGWQQDTLAAVSLPASQRAALKAAIKNGYYETPRQIKLDDLAEQLDMPRSTLSYRLRQAEAKLARGYIGETVEE</sequence>
<evidence type="ECO:0000256" key="2">
    <source>
        <dbReference type="ARBA" id="ARBA00023163"/>
    </source>
</evidence>
<evidence type="ECO:0000259" key="4">
    <source>
        <dbReference type="Pfam" id="PF24281"/>
    </source>
</evidence>
<dbReference type="InterPro" id="IPR056529">
    <property type="entry name" value="HVO_2928_N"/>
</dbReference>
<feature type="domain" description="HVO-2928 N-terminal" evidence="4">
    <location>
        <begin position="3"/>
        <end position="170"/>
    </location>
</feature>
<dbReference type="InterPro" id="IPR007050">
    <property type="entry name" value="HTH_bacterioopsin"/>
</dbReference>
<evidence type="ECO:0000256" key="1">
    <source>
        <dbReference type="ARBA" id="ARBA00023015"/>
    </source>
</evidence>
<dbReference type="Proteomes" id="UP000199076">
    <property type="component" value="Unassembled WGS sequence"/>
</dbReference>
<feature type="domain" description="HTH bat-type" evidence="3">
    <location>
        <begin position="183"/>
        <end position="231"/>
    </location>
</feature>
<gene>
    <name evidence="5" type="ORF">SAMN05216218_11936</name>
</gene>
<keyword evidence="1" id="KW-0805">Transcription regulation</keyword>
<evidence type="ECO:0000313" key="5">
    <source>
        <dbReference type="EMBL" id="SDG24283.1"/>
    </source>
</evidence>
<reference evidence="6" key="1">
    <citation type="submission" date="2016-10" db="EMBL/GenBank/DDBJ databases">
        <authorList>
            <person name="Varghese N."/>
            <person name="Submissions S."/>
        </authorList>
    </citation>
    <scope>NUCLEOTIDE SEQUENCE [LARGE SCALE GENOMIC DNA]</scope>
    <source>
        <strain evidence="6">IBRC-M 10760</strain>
    </source>
</reference>
<accession>A0A1G7SMN6</accession>
<keyword evidence="2" id="KW-0804">Transcription</keyword>
<evidence type="ECO:0000259" key="3">
    <source>
        <dbReference type="Pfam" id="PF04967"/>
    </source>
</evidence>